<dbReference type="EMBL" id="JABFDB010000003">
    <property type="protein sequence ID" value="NYZ19547.1"/>
    <property type="molecule type" value="Genomic_DNA"/>
</dbReference>
<dbReference type="Pfam" id="PF00221">
    <property type="entry name" value="Lyase_aromatic"/>
    <property type="match status" value="2"/>
</dbReference>
<sequence>MTAPLMLDGQSLTLDALVASARRPAPVALAPDAWARIDAGRAVVDAMLADGVPAYGITTGVGSQKDFAVGAAALADFNRRLITAHATRAPGPEAPPELVRAACILQLNLFATGRSGVRRVLAEALLDRLNRGDLPPVRLGSSIGASDIVALSQLAVPVMEALGGLAAKEALSLMNSNALTLAQGALALDAMRSLLAGLDLAAALTLEGFRGNPGAWSEPIERAHPQPGHIAAACRLRALLDGSRLWEAGEPRFLQDPLSLRCTPLVNGALHAALDWACGIWSVELNAAVDNPLIDLEAGRPVSHGAMESTLPALALDTLRLAAAKALDASGERMHKLHWPAFSGLPTGLADENGAAGGVQFLNLGHILAAALATARMAATPATPQYRGQVCDGVEDIAGMAPQAVAETDRMIEAAWTVVTIEAATAAWAIHRRGVPADALGRGLRPAVGVILPLLPIGSEGERVFDLAPLVDAVRAEAQAICSA</sequence>
<evidence type="ECO:0000313" key="1">
    <source>
        <dbReference type="EMBL" id="NYZ19547.1"/>
    </source>
</evidence>
<keyword evidence="2" id="KW-1185">Reference proteome</keyword>
<dbReference type="RefSeq" id="WP_180281325.1">
    <property type="nucleotide sequence ID" value="NZ_JABFDB010000003.1"/>
</dbReference>
<dbReference type="InterPro" id="IPR008948">
    <property type="entry name" value="L-Aspartase-like"/>
</dbReference>
<accession>A0ABX2T5F2</accession>
<protein>
    <submittedName>
        <fullName evidence="1">Aromatic amino acid lyase</fullName>
    </submittedName>
</protein>
<proteinExistence type="predicted"/>
<dbReference type="SUPFAM" id="SSF48557">
    <property type="entry name" value="L-aspartase-like"/>
    <property type="match status" value="1"/>
</dbReference>
<dbReference type="InterPro" id="IPR024083">
    <property type="entry name" value="Fumarase/histidase_N"/>
</dbReference>
<gene>
    <name evidence="1" type="ORF">HND93_07475</name>
</gene>
<dbReference type="Proteomes" id="UP000584642">
    <property type="component" value="Unassembled WGS sequence"/>
</dbReference>
<dbReference type="InterPro" id="IPR001106">
    <property type="entry name" value="Aromatic_Lyase"/>
</dbReference>
<organism evidence="1 2">
    <name type="scientific">Azospirillum oleiclasticum</name>
    <dbReference type="NCBI Taxonomy" id="2735135"/>
    <lineage>
        <taxon>Bacteria</taxon>
        <taxon>Pseudomonadati</taxon>
        <taxon>Pseudomonadota</taxon>
        <taxon>Alphaproteobacteria</taxon>
        <taxon>Rhodospirillales</taxon>
        <taxon>Azospirillaceae</taxon>
        <taxon>Azospirillum</taxon>
    </lineage>
</organism>
<dbReference type="Gene3D" id="1.20.200.10">
    <property type="entry name" value="Fumarase/aspartase (Central domain)"/>
    <property type="match status" value="1"/>
</dbReference>
<evidence type="ECO:0000313" key="2">
    <source>
        <dbReference type="Proteomes" id="UP000584642"/>
    </source>
</evidence>
<name>A0ABX2T5F2_9PROT</name>
<dbReference type="Gene3D" id="1.10.275.10">
    <property type="entry name" value="Fumarase/aspartase (N-terminal domain)"/>
    <property type="match status" value="1"/>
</dbReference>
<keyword evidence="1" id="KW-0456">Lyase</keyword>
<reference evidence="1 2" key="1">
    <citation type="submission" date="2020-05" db="EMBL/GenBank/DDBJ databases">
        <title>Azospirillum oleiclasticum sp. nov, a nitrogen-fixing and heavy crude oil-emulsifying bacterium isolated from the crude oil of Yumen Oilfield.</title>
        <authorList>
            <person name="Wu D."/>
            <person name="Cai M."/>
            <person name="Zhang X."/>
        </authorList>
    </citation>
    <scope>NUCLEOTIDE SEQUENCE [LARGE SCALE GENOMIC DNA]</scope>
    <source>
        <strain evidence="1 2">ROY-1-1-2</strain>
    </source>
</reference>
<dbReference type="GO" id="GO:0016829">
    <property type="term" value="F:lyase activity"/>
    <property type="evidence" value="ECO:0007669"/>
    <property type="project" value="UniProtKB-KW"/>
</dbReference>
<comment type="caution">
    <text evidence="1">The sequence shown here is derived from an EMBL/GenBank/DDBJ whole genome shotgun (WGS) entry which is preliminary data.</text>
</comment>
<dbReference type="PANTHER" id="PTHR10362">
    <property type="entry name" value="HISTIDINE AMMONIA-LYASE"/>
    <property type="match status" value="1"/>
</dbReference>